<sequence length="103" mass="11886">MALPSPLGFPLLPRHYHHPWPVFRIEARAKRPQSCTRRSLESGKINIEMIITYKPFPVALKAFWLELLDGHNHATPRPAWGKRVLVYPSFEDITEASFPKKAI</sequence>
<organism evidence="1 2">
    <name type="scientific">Striga asiatica</name>
    <name type="common">Asiatic witchweed</name>
    <name type="synonym">Buchnera asiatica</name>
    <dbReference type="NCBI Taxonomy" id="4170"/>
    <lineage>
        <taxon>Eukaryota</taxon>
        <taxon>Viridiplantae</taxon>
        <taxon>Streptophyta</taxon>
        <taxon>Embryophyta</taxon>
        <taxon>Tracheophyta</taxon>
        <taxon>Spermatophyta</taxon>
        <taxon>Magnoliopsida</taxon>
        <taxon>eudicotyledons</taxon>
        <taxon>Gunneridae</taxon>
        <taxon>Pentapetalae</taxon>
        <taxon>asterids</taxon>
        <taxon>lamiids</taxon>
        <taxon>Lamiales</taxon>
        <taxon>Orobanchaceae</taxon>
        <taxon>Buchnereae</taxon>
        <taxon>Striga</taxon>
    </lineage>
</organism>
<gene>
    <name evidence="1" type="ORF">STAS_17395</name>
</gene>
<protein>
    <submittedName>
        <fullName evidence="1">Basic helix-loop-helix (BHLH) DNA-bindingsuperfamily protein</fullName>
    </submittedName>
</protein>
<comment type="caution">
    <text evidence="1">The sequence shown here is derived from an EMBL/GenBank/DDBJ whole genome shotgun (WGS) entry which is preliminary data.</text>
</comment>
<dbReference type="AlphaFoldDB" id="A0A5A7Q714"/>
<accession>A0A5A7Q714</accession>
<dbReference type="EMBL" id="BKCP01005960">
    <property type="protein sequence ID" value="GER40716.1"/>
    <property type="molecule type" value="Genomic_DNA"/>
</dbReference>
<dbReference type="Proteomes" id="UP000325081">
    <property type="component" value="Unassembled WGS sequence"/>
</dbReference>
<name>A0A5A7Q714_STRAF</name>
<evidence type="ECO:0000313" key="2">
    <source>
        <dbReference type="Proteomes" id="UP000325081"/>
    </source>
</evidence>
<keyword evidence="2" id="KW-1185">Reference proteome</keyword>
<reference evidence="2" key="1">
    <citation type="journal article" date="2019" name="Curr. Biol.">
        <title>Genome Sequence of Striga asiatica Provides Insight into the Evolution of Plant Parasitism.</title>
        <authorList>
            <person name="Yoshida S."/>
            <person name="Kim S."/>
            <person name="Wafula E.K."/>
            <person name="Tanskanen J."/>
            <person name="Kim Y.M."/>
            <person name="Honaas L."/>
            <person name="Yang Z."/>
            <person name="Spallek T."/>
            <person name="Conn C.E."/>
            <person name="Ichihashi Y."/>
            <person name="Cheong K."/>
            <person name="Cui S."/>
            <person name="Der J.P."/>
            <person name="Gundlach H."/>
            <person name="Jiao Y."/>
            <person name="Hori C."/>
            <person name="Ishida J.K."/>
            <person name="Kasahara H."/>
            <person name="Kiba T."/>
            <person name="Kim M.S."/>
            <person name="Koo N."/>
            <person name="Laohavisit A."/>
            <person name="Lee Y.H."/>
            <person name="Lumba S."/>
            <person name="McCourt P."/>
            <person name="Mortimer J.C."/>
            <person name="Mutuku J.M."/>
            <person name="Nomura T."/>
            <person name="Sasaki-Sekimoto Y."/>
            <person name="Seto Y."/>
            <person name="Wang Y."/>
            <person name="Wakatake T."/>
            <person name="Sakakibara H."/>
            <person name="Demura T."/>
            <person name="Yamaguchi S."/>
            <person name="Yoneyama K."/>
            <person name="Manabe R.I."/>
            <person name="Nelson D.C."/>
            <person name="Schulman A.H."/>
            <person name="Timko M.P."/>
            <person name="dePamphilis C.W."/>
            <person name="Choi D."/>
            <person name="Shirasu K."/>
        </authorList>
    </citation>
    <scope>NUCLEOTIDE SEQUENCE [LARGE SCALE GENOMIC DNA]</scope>
    <source>
        <strain evidence="2">cv. UVA1</strain>
    </source>
</reference>
<dbReference type="GO" id="GO:0003677">
    <property type="term" value="F:DNA binding"/>
    <property type="evidence" value="ECO:0007669"/>
    <property type="project" value="UniProtKB-KW"/>
</dbReference>
<evidence type="ECO:0000313" key="1">
    <source>
        <dbReference type="EMBL" id="GER40716.1"/>
    </source>
</evidence>
<proteinExistence type="predicted"/>
<keyword evidence="1" id="KW-0238">DNA-binding</keyword>